<protein>
    <submittedName>
        <fullName evidence="1">Uncharacterized protein</fullName>
    </submittedName>
</protein>
<proteinExistence type="predicted"/>
<sequence length="119" mass="12708">MPPPKAPELGGGGGRSVVAGDCDVIKLPTNVAIATDPASQTRIRRILRDHNICKRDIMILGCQKDARISACGVPCHGRVGNMNRPALNVEPAREALPGLGDRVAVNHYVVKVVRLEARV</sequence>
<keyword evidence="2" id="KW-1185">Reference proteome</keyword>
<accession>A0A433DJE2</accession>
<evidence type="ECO:0000313" key="1">
    <source>
        <dbReference type="EMBL" id="RUP51002.1"/>
    </source>
</evidence>
<evidence type="ECO:0000313" key="2">
    <source>
        <dbReference type="Proteomes" id="UP000268093"/>
    </source>
</evidence>
<comment type="caution">
    <text evidence="1">The sequence shown here is derived from an EMBL/GenBank/DDBJ whole genome shotgun (WGS) entry which is preliminary data.</text>
</comment>
<name>A0A433DJE2_9FUNG</name>
<dbReference type="Proteomes" id="UP000268093">
    <property type="component" value="Unassembled WGS sequence"/>
</dbReference>
<gene>
    <name evidence="1" type="ORF">BC936DRAFT_136647</name>
</gene>
<dbReference type="EMBL" id="RBNI01001019">
    <property type="protein sequence ID" value="RUP51002.1"/>
    <property type="molecule type" value="Genomic_DNA"/>
</dbReference>
<reference evidence="1 2" key="1">
    <citation type="journal article" date="2018" name="New Phytol.">
        <title>Phylogenomics of Endogonaceae and evolution of mycorrhizas within Mucoromycota.</title>
        <authorList>
            <person name="Chang Y."/>
            <person name="Desiro A."/>
            <person name="Na H."/>
            <person name="Sandor L."/>
            <person name="Lipzen A."/>
            <person name="Clum A."/>
            <person name="Barry K."/>
            <person name="Grigoriev I.V."/>
            <person name="Martin F.M."/>
            <person name="Stajich J.E."/>
            <person name="Smith M.E."/>
            <person name="Bonito G."/>
            <person name="Spatafora J.W."/>
        </authorList>
    </citation>
    <scope>NUCLEOTIDE SEQUENCE [LARGE SCALE GENOMIC DNA]</scope>
    <source>
        <strain evidence="1 2">GMNB39</strain>
    </source>
</reference>
<organism evidence="1 2">
    <name type="scientific">Jimgerdemannia flammicorona</name>
    <dbReference type="NCBI Taxonomy" id="994334"/>
    <lineage>
        <taxon>Eukaryota</taxon>
        <taxon>Fungi</taxon>
        <taxon>Fungi incertae sedis</taxon>
        <taxon>Mucoromycota</taxon>
        <taxon>Mucoromycotina</taxon>
        <taxon>Endogonomycetes</taxon>
        <taxon>Endogonales</taxon>
        <taxon>Endogonaceae</taxon>
        <taxon>Jimgerdemannia</taxon>
    </lineage>
</organism>
<dbReference type="AlphaFoldDB" id="A0A433DJE2"/>